<keyword evidence="5" id="KW-1185">Reference proteome</keyword>
<reference evidence="4 5" key="1">
    <citation type="submission" date="2017-06" db="EMBL/GenBank/DDBJ databases">
        <title>Ant-infecting Ophiocordyceps genomes reveal a high diversity of potential behavioral manipulation genes and a possible major role for enterotoxins.</title>
        <authorList>
            <person name="De Bekker C."/>
            <person name="Evans H.C."/>
            <person name="Brachmann A."/>
            <person name="Hughes D.P."/>
        </authorList>
    </citation>
    <scope>NUCLEOTIDE SEQUENCE [LARGE SCALE GENOMIC DNA]</scope>
    <source>
        <strain evidence="4 5">Map64</strain>
    </source>
</reference>
<dbReference type="PANTHER" id="PTHR46118">
    <property type="entry name" value="PROTEIN ABHD11"/>
    <property type="match status" value="1"/>
</dbReference>
<dbReference type="PANTHER" id="PTHR46118:SF4">
    <property type="entry name" value="PROTEIN ABHD11"/>
    <property type="match status" value="1"/>
</dbReference>
<feature type="domain" description="AB hydrolase-1" evidence="3">
    <location>
        <begin position="105"/>
        <end position="155"/>
    </location>
</feature>
<protein>
    <recommendedName>
        <fullName evidence="3">AB hydrolase-1 domain-containing protein</fullName>
    </recommendedName>
</protein>
<dbReference type="Proteomes" id="UP000226192">
    <property type="component" value="Unassembled WGS sequence"/>
</dbReference>
<dbReference type="AlphaFoldDB" id="A0A2C5X6V6"/>
<dbReference type="Gene3D" id="3.40.50.1820">
    <property type="entry name" value="alpha/beta hydrolase"/>
    <property type="match status" value="1"/>
</dbReference>
<dbReference type="InterPro" id="IPR029058">
    <property type="entry name" value="AB_hydrolase_fold"/>
</dbReference>
<dbReference type="GO" id="GO:0052689">
    <property type="term" value="F:carboxylic ester hydrolase activity"/>
    <property type="evidence" value="ECO:0007669"/>
    <property type="project" value="TreeGrafter"/>
</dbReference>
<evidence type="ECO:0000256" key="2">
    <source>
        <dbReference type="ARBA" id="ARBA00022801"/>
    </source>
</evidence>
<dbReference type="EMBL" id="NJET01000423">
    <property type="protein sequence ID" value="PHH58529.1"/>
    <property type="molecule type" value="Genomic_DNA"/>
</dbReference>
<comment type="caution">
    <text evidence="4">The sequence shown here is derived from an EMBL/GenBank/DDBJ whole genome shotgun (WGS) entry which is preliminary data.</text>
</comment>
<evidence type="ECO:0000259" key="3">
    <source>
        <dbReference type="Pfam" id="PF00561"/>
    </source>
</evidence>
<dbReference type="STRING" id="1399860.A0A2C5X6V6"/>
<evidence type="ECO:0000256" key="1">
    <source>
        <dbReference type="ARBA" id="ARBA00008645"/>
    </source>
</evidence>
<dbReference type="Pfam" id="PF00561">
    <property type="entry name" value="Abhydrolase_1"/>
    <property type="match status" value="1"/>
</dbReference>
<dbReference type="SUPFAM" id="SSF53474">
    <property type="entry name" value="alpha/beta-Hydrolases"/>
    <property type="match status" value="1"/>
</dbReference>
<gene>
    <name evidence="4" type="ORF">CDD81_5483</name>
</gene>
<comment type="similarity">
    <text evidence="1">Belongs to the AB hydrolase superfamily.</text>
</comment>
<dbReference type="GO" id="GO:0005739">
    <property type="term" value="C:mitochondrion"/>
    <property type="evidence" value="ECO:0007669"/>
    <property type="project" value="TreeGrafter"/>
</dbReference>
<name>A0A2C5X6V6_9HYPO</name>
<organism evidence="4 5">
    <name type="scientific">Ophiocordyceps australis</name>
    <dbReference type="NCBI Taxonomy" id="1399860"/>
    <lineage>
        <taxon>Eukaryota</taxon>
        <taxon>Fungi</taxon>
        <taxon>Dikarya</taxon>
        <taxon>Ascomycota</taxon>
        <taxon>Pezizomycotina</taxon>
        <taxon>Sordariomycetes</taxon>
        <taxon>Hypocreomycetidae</taxon>
        <taxon>Hypocreales</taxon>
        <taxon>Ophiocordycipitaceae</taxon>
        <taxon>Ophiocordyceps</taxon>
    </lineage>
</organism>
<keyword evidence="2" id="KW-0378">Hydrolase</keyword>
<evidence type="ECO:0000313" key="5">
    <source>
        <dbReference type="Proteomes" id="UP000226192"/>
    </source>
</evidence>
<proteinExistence type="inferred from homology"/>
<dbReference type="OrthoDB" id="8119704at2759"/>
<evidence type="ECO:0000313" key="4">
    <source>
        <dbReference type="EMBL" id="PHH58529.1"/>
    </source>
</evidence>
<accession>A0A2C5X6V6</accession>
<sequence length="173" mass="19574">MTLALWEPGSLASLIAVDNAPVHAALNNSFALYIQAMLEIETANITRQAEANDILRRVEPSLAIRQFLLANLHRPKSGDDRQRFRVPLQTLARSLDDLGNFPLCDPSKQKFEKPTLFIRGTNSNYVTDEMLPAIEQLFPKFRLIDIDAGHWLISEQPEAFRQGKQNSRSSVFI</sequence>
<dbReference type="InterPro" id="IPR000073">
    <property type="entry name" value="AB_hydrolase_1"/>
</dbReference>